<name>A0ABR6ZS22_9BURK</name>
<evidence type="ECO:0000256" key="6">
    <source>
        <dbReference type="ARBA" id="ARBA00022692"/>
    </source>
</evidence>
<keyword evidence="14" id="KW-1185">Reference proteome</keyword>
<comment type="similarity">
    <text evidence="2 9">Belongs to the membrane fusion protein (MFP) (TC 8.A.1) family.</text>
</comment>
<evidence type="ECO:0000256" key="5">
    <source>
        <dbReference type="ARBA" id="ARBA00022519"/>
    </source>
</evidence>
<comment type="subcellular location">
    <subcellularLocation>
        <location evidence="1 9">Cell inner membrane</location>
        <topology evidence="1 9">Single-pass membrane protein</topology>
    </subcellularLocation>
</comment>
<dbReference type="Gene3D" id="2.40.30.170">
    <property type="match status" value="1"/>
</dbReference>
<dbReference type="EMBL" id="JACOGF010000006">
    <property type="protein sequence ID" value="MBC3918680.1"/>
    <property type="molecule type" value="Genomic_DNA"/>
</dbReference>
<evidence type="ECO:0000256" key="1">
    <source>
        <dbReference type="ARBA" id="ARBA00004377"/>
    </source>
</evidence>
<keyword evidence="8 9" id="KW-0472">Membrane</keyword>
<feature type="coiled-coil region" evidence="10">
    <location>
        <begin position="271"/>
        <end position="298"/>
    </location>
</feature>
<feature type="transmembrane region" description="Helical" evidence="9">
    <location>
        <begin position="35"/>
        <end position="53"/>
    </location>
</feature>
<proteinExistence type="inferred from homology"/>
<evidence type="ECO:0000313" key="13">
    <source>
        <dbReference type="EMBL" id="MBC3918680.1"/>
    </source>
</evidence>
<dbReference type="PANTHER" id="PTHR30386">
    <property type="entry name" value="MEMBRANE FUSION SUBUNIT OF EMRAB-TOLC MULTIDRUG EFFLUX PUMP"/>
    <property type="match status" value="1"/>
</dbReference>
<feature type="coiled-coil region" evidence="10">
    <location>
        <begin position="176"/>
        <end position="210"/>
    </location>
</feature>
<comment type="caution">
    <text evidence="13">The sequence shown here is derived from an EMBL/GenBank/DDBJ whole genome shotgun (WGS) entry which is preliminary data.</text>
</comment>
<dbReference type="InterPro" id="IPR058781">
    <property type="entry name" value="HH_AprE-like"/>
</dbReference>
<protein>
    <recommendedName>
        <fullName evidence="9">Membrane fusion protein (MFP) family protein</fullName>
    </recommendedName>
</protein>
<accession>A0ABR6ZS22</accession>
<keyword evidence="4 9" id="KW-1003">Cell membrane</keyword>
<dbReference type="Proteomes" id="UP000650424">
    <property type="component" value="Unassembled WGS sequence"/>
</dbReference>
<dbReference type="InterPro" id="IPR050739">
    <property type="entry name" value="MFP"/>
</dbReference>
<evidence type="ECO:0000256" key="7">
    <source>
        <dbReference type="ARBA" id="ARBA00022989"/>
    </source>
</evidence>
<evidence type="ECO:0000256" key="2">
    <source>
        <dbReference type="ARBA" id="ARBA00009477"/>
    </source>
</evidence>
<evidence type="ECO:0000259" key="12">
    <source>
        <dbReference type="Pfam" id="PF26002"/>
    </source>
</evidence>
<keyword evidence="3 9" id="KW-0813">Transport</keyword>
<dbReference type="RefSeq" id="WP_186947918.1">
    <property type="nucleotide sequence ID" value="NZ_JACOGF010000006.1"/>
</dbReference>
<dbReference type="PRINTS" id="PR01490">
    <property type="entry name" value="RTXTOXIND"/>
</dbReference>
<evidence type="ECO:0000259" key="11">
    <source>
        <dbReference type="Pfam" id="PF25994"/>
    </source>
</evidence>
<evidence type="ECO:0000256" key="8">
    <source>
        <dbReference type="ARBA" id="ARBA00023136"/>
    </source>
</evidence>
<keyword evidence="10" id="KW-0175">Coiled coil</keyword>
<evidence type="ECO:0000256" key="3">
    <source>
        <dbReference type="ARBA" id="ARBA00022448"/>
    </source>
</evidence>
<dbReference type="NCBIfam" id="TIGR01843">
    <property type="entry name" value="type_I_hlyD"/>
    <property type="match status" value="1"/>
</dbReference>
<dbReference type="PANTHER" id="PTHR30386:SF17">
    <property type="entry name" value="ALKALINE PROTEASE SECRETION PROTEIN APRE"/>
    <property type="match status" value="1"/>
</dbReference>
<organism evidence="13 14">
    <name type="scientific">Undibacterium hunanense</name>
    <dbReference type="NCBI Taxonomy" id="2762292"/>
    <lineage>
        <taxon>Bacteria</taxon>
        <taxon>Pseudomonadati</taxon>
        <taxon>Pseudomonadota</taxon>
        <taxon>Betaproteobacteria</taxon>
        <taxon>Burkholderiales</taxon>
        <taxon>Oxalobacteraceae</taxon>
        <taxon>Undibacterium</taxon>
    </lineage>
</organism>
<dbReference type="InterPro" id="IPR010129">
    <property type="entry name" value="T1SS_HlyD"/>
</dbReference>
<reference evidence="13 14" key="1">
    <citation type="submission" date="2020-08" db="EMBL/GenBank/DDBJ databases">
        <title>Novel species isolated from subtropical streams in China.</title>
        <authorList>
            <person name="Lu H."/>
        </authorList>
    </citation>
    <scope>NUCLEOTIDE SEQUENCE [LARGE SCALE GENOMIC DNA]</scope>
    <source>
        <strain evidence="13 14">CY18W</strain>
    </source>
</reference>
<feature type="domain" description="AprE-like long alpha-helical hairpin" evidence="11">
    <location>
        <begin position="108"/>
        <end position="295"/>
    </location>
</feature>
<sequence length="452" mass="49755">MKNALVNKKNVVTDVATQHVEVLEVNTDAHGYSRLGWIIILVGVVGFLLWASLAKLDKGVPMSGNVAVASSRKVIQHQTGGTVDEILVKDGDVVQAGQVLLKMNNVNAKSAAEIARVQLFTAQAIEARLTAERENAKSIRFPAELDEAKNDPRVANNILLQQQLFTTRQVSIQSELGALDENIGGLKSQLKGLEESMVSKKQQLVFLKEQLDGMRDLAKEGYIARNRLLDLERTYAQVNGSISEDIGTMGRVSRQVTEITLRKLQRQQDYQKEIRTQLSDVQKEAESLQNRLTALDFDLGNVFVKAPVAGTIVGLNVFTKGAVVPSGYKLMELVPQDDKLIVEAMLPVNLIDKVHTGLKTELIFSAFNTNTTPHIPGVITQVSADRTVDERTGQAFYKVRAEVAPEGMKLIANLNIRPGMPVELFVSTGGRTMMNYLLKPVIDRAKTAMTEE</sequence>
<dbReference type="Gene3D" id="2.40.50.100">
    <property type="match status" value="1"/>
</dbReference>
<keyword evidence="6 9" id="KW-0812">Transmembrane</keyword>
<keyword evidence="7 9" id="KW-1133">Transmembrane helix</keyword>
<dbReference type="InterPro" id="IPR058982">
    <property type="entry name" value="Beta-barrel_AprE"/>
</dbReference>
<dbReference type="Pfam" id="PF26002">
    <property type="entry name" value="Beta-barrel_AprE"/>
    <property type="match status" value="1"/>
</dbReference>
<evidence type="ECO:0000256" key="10">
    <source>
        <dbReference type="SAM" id="Coils"/>
    </source>
</evidence>
<gene>
    <name evidence="13" type="ORF">H8L32_14395</name>
</gene>
<keyword evidence="5 9" id="KW-0997">Cell inner membrane</keyword>
<evidence type="ECO:0000256" key="9">
    <source>
        <dbReference type="RuleBase" id="RU365093"/>
    </source>
</evidence>
<feature type="domain" description="AprE-like beta-barrel" evidence="12">
    <location>
        <begin position="340"/>
        <end position="429"/>
    </location>
</feature>
<evidence type="ECO:0000256" key="4">
    <source>
        <dbReference type="ARBA" id="ARBA00022475"/>
    </source>
</evidence>
<evidence type="ECO:0000313" key="14">
    <source>
        <dbReference type="Proteomes" id="UP000650424"/>
    </source>
</evidence>
<dbReference type="SUPFAM" id="SSF111369">
    <property type="entry name" value="HlyD-like secretion proteins"/>
    <property type="match status" value="2"/>
</dbReference>
<dbReference type="Pfam" id="PF25994">
    <property type="entry name" value="HH_AprE"/>
    <property type="match status" value="1"/>
</dbReference>